<dbReference type="EMBL" id="RBRY01000065">
    <property type="protein sequence ID" value="RMR58744.1"/>
    <property type="molecule type" value="Genomic_DNA"/>
</dbReference>
<organism evidence="1 2">
    <name type="scientific">Pseudomonas cichorii</name>
    <dbReference type="NCBI Taxonomy" id="36746"/>
    <lineage>
        <taxon>Bacteria</taxon>
        <taxon>Pseudomonadati</taxon>
        <taxon>Pseudomonadota</taxon>
        <taxon>Gammaproteobacteria</taxon>
        <taxon>Pseudomonadales</taxon>
        <taxon>Pseudomonadaceae</taxon>
        <taxon>Pseudomonas</taxon>
    </lineage>
</organism>
<protein>
    <submittedName>
        <fullName evidence="1">Uncharacterized protein</fullName>
    </submittedName>
</protein>
<comment type="caution">
    <text evidence="1">The sequence shown here is derived from an EMBL/GenBank/DDBJ whole genome shotgun (WGS) entry which is preliminary data.</text>
</comment>
<evidence type="ECO:0000313" key="1">
    <source>
        <dbReference type="EMBL" id="RMR58744.1"/>
    </source>
</evidence>
<reference evidence="1 2" key="1">
    <citation type="submission" date="2018-08" db="EMBL/GenBank/DDBJ databases">
        <title>Recombination of ecologically and evolutionarily significant loci maintains genetic cohesion in the Pseudomonas syringae species complex.</title>
        <authorList>
            <person name="Dillon M."/>
            <person name="Thakur S."/>
            <person name="Almeida R.N.D."/>
            <person name="Weir B.S."/>
            <person name="Guttman D.S."/>
        </authorList>
    </citation>
    <scope>NUCLEOTIDE SEQUENCE [LARGE SCALE GENOMIC DNA]</scope>
    <source>
        <strain evidence="1 2">ICMP 6917</strain>
    </source>
</reference>
<gene>
    <name evidence="1" type="ORF">ALP84_01227</name>
</gene>
<dbReference type="AlphaFoldDB" id="A0A3M4W3T2"/>
<proteinExistence type="predicted"/>
<accession>A0A3M4W3T2</accession>
<dbReference type="Proteomes" id="UP000278332">
    <property type="component" value="Unassembled WGS sequence"/>
</dbReference>
<name>A0A3M4W3T2_PSECI</name>
<sequence>MEKAMLWAWSSDIYLTGIYMALNKPTQELKRHLKGTASNLEKTADEILKLASGMKDVDVTAILQLVNRLYGDADQLKAYVDEVKAKRIVRTKPQ</sequence>
<evidence type="ECO:0000313" key="2">
    <source>
        <dbReference type="Proteomes" id="UP000278332"/>
    </source>
</evidence>